<protein>
    <submittedName>
        <fullName evidence="6">DEAD/DEAH box helicase family protein</fullName>
    </submittedName>
</protein>
<dbReference type="Gene3D" id="3.40.50.10810">
    <property type="entry name" value="Tandem AAA-ATPase domain"/>
    <property type="match status" value="1"/>
</dbReference>
<dbReference type="PROSITE" id="PS51192">
    <property type="entry name" value="HELICASE_ATP_BIND_1"/>
    <property type="match status" value="1"/>
</dbReference>
<evidence type="ECO:0000313" key="6">
    <source>
        <dbReference type="EMBL" id="MXP74887.1"/>
    </source>
</evidence>
<feature type="domain" description="SWIM-type" evidence="3">
    <location>
        <begin position="172"/>
        <end position="218"/>
    </location>
</feature>
<dbReference type="InterPro" id="IPR027417">
    <property type="entry name" value="P-loop_NTPase"/>
</dbReference>
<keyword evidence="6" id="KW-0347">Helicase</keyword>
<dbReference type="SMART" id="SM00490">
    <property type="entry name" value="HELICc"/>
    <property type="match status" value="1"/>
</dbReference>
<keyword evidence="6" id="KW-0547">Nucleotide-binding</keyword>
<evidence type="ECO:0000313" key="7">
    <source>
        <dbReference type="Proteomes" id="UP000460412"/>
    </source>
</evidence>
<comment type="caution">
    <text evidence="6">The sequence shown here is derived from an EMBL/GenBank/DDBJ whole genome shotgun (WGS) entry which is preliminary data.</text>
</comment>
<dbReference type="InterPro" id="IPR000330">
    <property type="entry name" value="SNF2_N"/>
</dbReference>
<dbReference type="GO" id="GO:0005524">
    <property type="term" value="F:ATP binding"/>
    <property type="evidence" value="ECO:0007669"/>
    <property type="project" value="InterPro"/>
</dbReference>
<name>A0A7X3MEJ7_9FIRM</name>
<dbReference type="PANTHER" id="PTHR10799">
    <property type="entry name" value="SNF2/RAD54 HELICASE FAMILY"/>
    <property type="match status" value="1"/>
</dbReference>
<dbReference type="SUPFAM" id="SSF52540">
    <property type="entry name" value="P-loop containing nucleoside triphosphate hydrolases"/>
    <property type="match status" value="2"/>
</dbReference>
<dbReference type="GO" id="GO:0008270">
    <property type="term" value="F:zinc ion binding"/>
    <property type="evidence" value="ECO:0007669"/>
    <property type="project" value="UniProtKB-KW"/>
</dbReference>
<feature type="domain" description="SWIM-type" evidence="3">
    <location>
        <begin position="48"/>
        <end position="85"/>
    </location>
</feature>
<keyword evidence="1" id="KW-0378">Hydrolase</keyword>
<sequence length="1208" mass="139499">MMEKWMDKFQKNTLLLGKEYFDRGRVFELEETDGIYTASVVERQRREVRITGYGNPETCRMYCNCPHAKSGSYCKHMAAVMYAIEEFEEQKERFAWEDRQMQKTGAIEAYTYFDKLKIKESLHLPVDSVRKGKALLAANKVTVESIDTGYCEGWDELLGFIEGMVESDQTSFPVRIVFARDRVVSADCCCGMYARNYYRYYTQMDNCEHIAALMQLLGEFLDKNPIGDATDVGGNEILLSFQRNRANQTISDVMGSDASIILKPRLVEKDGKLTVSFKIGQKKLLLIKDLFEFEENVRNSAMGSYGTNMQLNHRLDNFTTQGRLWIEFIGSLVREEMEFGNRIIESGAFTRKSLVKKNEMKLFGWRLDRFYEIASGETVPYEARDGGGKKKCELTCRQGNPKIAMTIRKNRLYKGKTFHGVTVDCDIPYLFYGVHTAYFIKEDILYRIDEDFLRKIRPLAQQGTALGMSFRIGRNALSEFYYSVLPQIRDVVDVTEEDGEEINRYLPPEAEFVFYLDAENDNIICRPHVRYGEMEFAIPKYDGDNGNIFREEHKEQEILFLIRQWFPYMEEGKQELHCGKEEECMYQVLAKGVDALLNLGEVQCTKRFSNLKITRKMHMSVGVSISSGLLKLDISTEDLPMDELLDILASYRGKKKYHRLKNGDFLDLEDNSYDMLSEMMDSLHLSPKDFVKGKVELPLYRTLYLDKMLEENENIYSERDSHFKNLVRGFKTVNDSDFQPPKSLVRALRNYQKNGYRWLRTLEAFRFGGILADDMGLGKTLQVIAVLLAARQEGKKGTSLVVAPASLVFNWGEEIRKFAPELEFLLIAGTQEERRKRLENYQEADVLITSYDLLKRDAVFYEGKEFLYQIIDEAQYIKNHQTVAAKAVKVIKSQTRYALTGTPIENRLSEIWSIFDYLMPGFLYRYEVFKREIETPIVKNQDESAMERLKKMTAPFILRRLKGDVLKDLPDKIEKTHFVKFEKKQQELYDAQVIHMRQQIAGQDGAEFQKNKLKLLAELVKVRQICCDPSLCFENYKGESAKLEACLELVQRAAEGGHKLLLFSQFVSMLEIIRQKLDELGISFYMITGETAKEKRLKLVKNFNDDDTQVFLISLKAGGVGLNLTGADVVIHYDPWWNLAVQNQATDRAHRIGQDKRVTVYQLIAKGSVEEKIQKLQESKRELLEQVVGSASGQLGSMSKEDFLELLE</sequence>
<reference evidence="6 7" key="1">
    <citation type="submission" date="2019-12" db="EMBL/GenBank/DDBJ databases">
        <title>Sporaefaciens musculi gen. nov., sp. nov., a novel bacterium isolated from the caecum of an obese mouse.</title>
        <authorList>
            <person name="Rasmussen T.S."/>
            <person name="Streidl T."/>
            <person name="Hitch T.C.A."/>
            <person name="Wortmann E."/>
            <person name="Deptula P."/>
            <person name="Hansen M."/>
            <person name="Nielsen D.S."/>
            <person name="Clavel T."/>
            <person name="Vogensen F.K."/>
        </authorList>
    </citation>
    <scope>NUCLEOTIDE SEQUENCE [LARGE SCALE GENOMIC DNA]</scope>
    <source>
        <strain evidence="6 7">WCA-9-b2</strain>
    </source>
</reference>
<dbReference type="CDD" id="cd18012">
    <property type="entry name" value="DEXQc_arch_SWI2_SNF2"/>
    <property type="match status" value="1"/>
</dbReference>
<dbReference type="PROSITE" id="PS51194">
    <property type="entry name" value="HELICASE_CTER"/>
    <property type="match status" value="1"/>
</dbReference>
<dbReference type="InterPro" id="IPR014001">
    <property type="entry name" value="Helicase_ATP-bd"/>
</dbReference>
<dbReference type="InterPro" id="IPR038718">
    <property type="entry name" value="SNF2-like_sf"/>
</dbReference>
<feature type="domain" description="Helicase ATP-binding" evidence="4">
    <location>
        <begin position="760"/>
        <end position="921"/>
    </location>
</feature>
<dbReference type="EMBL" id="WUQX01000001">
    <property type="protein sequence ID" value="MXP74887.1"/>
    <property type="molecule type" value="Genomic_DNA"/>
</dbReference>
<dbReference type="SMART" id="SM00487">
    <property type="entry name" value="DEXDc"/>
    <property type="match status" value="1"/>
</dbReference>
<dbReference type="InterPro" id="IPR013663">
    <property type="entry name" value="Helicase_SWF/SNF/SWI_bac"/>
</dbReference>
<feature type="domain" description="Helicase C-terminal" evidence="5">
    <location>
        <begin position="1042"/>
        <end position="1199"/>
    </location>
</feature>
<proteinExistence type="predicted"/>
<dbReference type="InterPro" id="IPR001650">
    <property type="entry name" value="Helicase_C-like"/>
</dbReference>
<keyword evidence="2" id="KW-0479">Metal-binding</keyword>
<evidence type="ECO:0000259" key="5">
    <source>
        <dbReference type="PROSITE" id="PS51194"/>
    </source>
</evidence>
<keyword evidence="6" id="KW-0067">ATP-binding</keyword>
<dbReference type="Pfam" id="PF00176">
    <property type="entry name" value="SNF2-rel_dom"/>
    <property type="match status" value="1"/>
</dbReference>
<evidence type="ECO:0000259" key="3">
    <source>
        <dbReference type="PROSITE" id="PS50966"/>
    </source>
</evidence>
<accession>A0A7X3MEJ7</accession>
<dbReference type="RefSeq" id="WP_159750217.1">
    <property type="nucleotide sequence ID" value="NZ_CATIFW010000165.1"/>
</dbReference>
<evidence type="ECO:0000256" key="1">
    <source>
        <dbReference type="ARBA" id="ARBA00022801"/>
    </source>
</evidence>
<organism evidence="6 7">
    <name type="scientific">Sporofaciens musculi</name>
    <dbReference type="NCBI Taxonomy" id="2681861"/>
    <lineage>
        <taxon>Bacteria</taxon>
        <taxon>Bacillati</taxon>
        <taxon>Bacillota</taxon>
        <taxon>Clostridia</taxon>
        <taxon>Lachnospirales</taxon>
        <taxon>Lachnospiraceae</taxon>
        <taxon>Sporofaciens</taxon>
    </lineage>
</organism>
<dbReference type="Proteomes" id="UP000460412">
    <property type="component" value="Unassembled WGS sequence"/>
</dbReference>
<dbReference type="AlphaFoldDB" id="A0A7X3MEJ7"/>
<evidence type="ECO:0000256" key="2">
    <source>
        <dbReference type="PROSITE-ProRule" id="PRU00325"/>
    </source>
</evidence>
<dbReference type="CDD" id="cd18793">
    <property type="entry name" value="SF2_C_SNF"/>
    <property type="match status" value="1"/>
</dbReference>
<dbReference type="GO" id="GO:0004386">
    <property type="term" value="F:helicase activity"/>
    <property type="evidence" value="ECO:0007669"/>
    <property type="project" value="UniProtKB-KW"/>
</dbReference>
<dbReference type="Pfam" id="PF00271">
    <property type="entry name" value="Helicase_C"/>
    <property type="match status" value="1"/>
</dbReference>
<keyword evidence="2" id="KW-0862">Zinc</keyword>
<dbReference type="Pfam" id="PF04434">
    <property type="entry name" value="SWIM"/>
    <property type="match status" value="2"/>
</dbReference>
<dbReference type="Gene3D" id="3.40.50.300">
    <property type="entry name" value="P-loop containing nucleotide triphosphate hydrolases"/>
    <property type="match status" value="1"/>
</dbReference>
<dbReference type="PROSITE" id="PS50966">
    <property type="entry name" value="ZF_SWIM"/>
    <property type="match status" value="2"/>
</dbReference>
<dbReference type="GO" id="GO:0016787">
    <property type="term" value="F:hydrolase activity"/>
    <property type="evidence" value="ECO:0007669"/>
    <property type="project" value="UniProtKB-KW"/>
</dbReference>
<evidence type="ECO:0000259" key="4">
    <source>
        <dbReference type="PROSITE" id="PS51192"/>
    </source>
</evidence>
<keyword evidence="2" id="KW-0863">Zinc-finger</keyword>
<dbReference type="Pfam" id="PF08455">
    <property type="entry name" value="SNF2_assoc"/>
    <property type="match status" value="1"/>
</dbReference>
<keyword evidence="7" id="KW-1185">Reference proteome</keyword>
<gene>
    <name evidence="6" type="ORF">GN277_05660</name>
</gene>
<dbReference type="InterPro" id="IPR049730">
    <property type="entry name" value="SNF2/RAD54-like_C"/>
</dbReference>
<dbReference type="InterPro" id="IPR007527">
    <property type="entry name" value="Znf_SWIM"/>
</dbReference>